<proteinExistence type="inferred from homology"/>
<dbReference type="Gene3D" id="1.10.8.870">
    <property type="entry name" value="Alpha-glycerophosphate oxidase, cap domain"/>
    <property type="match status" value="1"/>
</dbReference>
<dbReference type="InterPro" id="IPR036188">
    <property type="entry name" value="FAD/NAD-bd_sf"/>
</dbReference>
<accession>A0ABT4TIF6</accession>
<dbReference type="InterPro" id="IPR000447">
    <property type="entry name" value="G3P_DH_FAD-dep"/>
</dbReference>
<evidence type="ECO:0000256" key="5">
    <source>
        <dbReference type="ARBA" id="ARBA00022827"/>
    </source>
</evidence>
<evidence type="ECO:0000256" key="1">
    <source>
        <dbReference type="ARBA" id="ARBA00001974"/>
    </source>
</evidence>
<dbReference type="Proteomes" id="UP001165685">
    <property type="component" value="Unassembled WGS sequence"/>
</dbReference>
<name>A0ABT4TIF6_9ACTN</name>
<dbReference type="InterPro" id="IPR006076">
    <property type="entry name" value="FAD-dep_OxRdtase"/>
</dbReference>
<gene>
    <name evidence="9" type="ORF">O4U47_07915</name>
</gene>
<dbReference type="SUPFAM" id="SSF51905">
    <property type="entry name" value="FAD/NAD(P)-binding domain"/>
    <property type="match status" value="1"/>
</dbReference>
<dbReference type="InterPro" id="IPR038299">
    <property type="entry name" value="DAO_C_sf"/>
</dbReference>
<dbReference type="Gene3D" id="3.50.50.60">
    <property type="entry name" value="FAD/NAD(P)-binding domain"/>
    <property type="match status" value="1"/>
</dbReference>
<comment type="similarity">
    <text evidence="2">Belongs to the FAD-dependent glycerol-3-phosphate dehydrogenase family.</text>
</comment>
<dbReference type="PANTHER" id="PTHR11985">
    <property type="entry name" value="GLYCEROL-3-PHOSPHATE DEHYDROGENASE"/>
    <property type="match status" value="1"/>
</dbReference>
<keyword evidence="5" id="KW-0274">FAD</keyword>
<dbReference type="EMBL" id="JAQFWP010000011">
    <property type="protein sequence ID" value="MDA2804435.1"/>
    <property type="molecule type" value="Genomic_DNA"/>
</dbReference>
<keyword evidence="6" id="KW-0560">Oxidoreductase</keyword>
<evidence type="ECO:0000256" key="2">
    <source>
        <dbReference type="ARBA" id="ARBA00007330"/>
    </source>
</evidence>
<evidence type="ECO:0000313" key="9">
    <source>
        <dbReference type="EMBL" id="MDA2804435.1"/>
    </source>
</evidence>
<reference evidence="9" key="1">
    <citation type="submission" date="2023-01" db="EMBL/GenBank/DDBJ databases">
        <title>Draft genome sequence of Nocardiopsis sp. LSu2-4 isolated from halophytes.</title>
        <authorList>
            <person name="Duangmal K."/>
            <person name="Chantavorakit T."/>
        </authorList>
    </citation>
    <scope>NUCLEOTIDE SEQUENCE</scope>
    <source>
        <strain evidence="9">LSu2-4</strain>
    </source>
</reference>
<dbReference type="Pfam" id="PF16901">
    <property type="entry name" value="DAO_C"/>
    <property type="match status" value="1"/>
</dbReference>
<dbReference type="PROSITE" id="PS00978">
    <property type="entry name" value="FAD_G3PDH_2"/>
    <property type="match status" value="1"/>
</dbReference>
<dbReference type="Pfam" id="PF01266">
    <property type="entry name" value="DAO"/>
    <property type="match status" value="1"/>
</dbReference>
<organism evidence="9 10">
    <name type="scientific">Nocardiopsis suaedae</name>
    <dbReference type="NCBI Taxonomy" id="3018444"/>
    <lineage>
        <taxon>Bacteria</taxon>
        <taxon>Bacillati</taxon>
        <taxon>Actinomycetota</taxon>
        <taxon>Actinomycetes</taxon>
        <taxon>Streptosporangiales</taxon>
        <taxon>Nocardiopsidaceae</taxon>
        <taxon>Nocardiopsis</taxon>
    </lineage>
</organism>
<evidence type="ECO:0000256" key="4">
    <source>
        <dbReference type="ARBA" id="ARBA00022798"/>
    </source>
</evidence>
<evidence type="ECO:0000256" key="6">
    <source>
        <dbReference type="ARBA" id="ARBA00023002"/>
    </source>
</evidence>
<feature type="domain" description="FAD dependent oxidoreductase" evidence="7">
    <location>
        <begin position="24"/>
        <end position="382"/>
    </location>
</feature>
<keyword evidence="10" id="KW-1185">Reference proteome</keyword>
<keyword evidence="4" id="KW-0319">Glycerol metabolism</keyword>
<evidence type="ECO:0000259" key="7">
    <source>
        <dbReference type="Pfam" id="PF01266"/>
    </source>
</evidence>
<evidence type="ECO:0000259" key="8">
    <source>
        <dbReference type="Pfam" id="PF16901"/>
    </source>
</evidence>
<evidence type="ECO:0000313" key="10">
    <source>
        <dbReference type="Proteomes" id="UP001165685"/>
    </source>
</evidence>
<protein>
    <submittedName>
        <fullName evidence="9">Glycerol-3-phosphate dehydrogenase/oxidase</fullName>
    </submittedName>
</protein>
<feature type="domain" description="Alpha-glycerophosphate oxidase C-terminal" evidence="8">
    <location>
        <begin position="404"/>
        <end position="504"/>
    </location>
</feature>
<dbReference type="InterPro" id="IPR031656">
    <property type="entry name" value="DAO_C"/>
</dbReference>
<comment type="cofactor">
    <cofactor evidence="1">
        <name>FAD</name>
        <dbReference type="ChEBI" id="CHEBI:57692"/>
    </cofactor>
</comment>
<keyword evidence="3" id="KW-0285">Flavoprotein</keyword>
<comment type="caution">
    <text evidence="9">The sequence shown here is derived from an EMBL/GenBank/DDBJ whole genome shotgun (WGS) entry which is preliminary data.</text>
</comment>
<dbReference type="PRINTS" id="PR01001">
    <property type="entry name" value="FADG3PDH"/>
</dbReference>
<sequence length="524" mass="54015">MSTVLDAARREADLDALADGGAVDVLVVGAGVTGAGTALDAAARGLKVALVERGDLAHGTSRWSSKLVHGGLRYLAQGQVGVAMESARERGVLLETTAPHLVRTLPMVLPLHEAVDTAHAVAARAGMAVGDLLRVAAGTGRRALPRSRGLTAEQTLRLLPGVRAEGLRGGVLSFDGQLTDDARLVVALARTAAGFGARVVTRCAAERLGGDGAVLRDLRSGRRIEVRARAVVNAAGVYAGELVPDVRMRPSRGTHIVLGAEAVGRPKAALMVPVPGTANRFVFALPQADGRVFAGLTDEPVDGPLPEVPEAPEEDVAFLLEVLNRALGTALERSDVAGAYAGLRPLLEGSGGGASADLSRRHAVLRSADGVLTVVGGKLTTYRRMAEDAVDAAVESAGLRAGACRTRALPVVGAAPWGELDAVDAPRRLIARYGTEAPAVAAMAEGDPELLRPVAAGVTPAEMRFAATVEGALETEDILERRTRLGLVAEDREAGLPAAEEAIEWARGGGAGSAVIAAMRKEEA</sequence>
<dbReference type="Gene3D" id="3.30.9.10">
    <property type="entry name" value="D-Amino Acid Oxidase, subunit A, domain 2"/>
    <property type="match status" value="1"/>
</dbReference>
<dbReference type="RefSeq" id="WP_270676977.1">
    <property type="nucleotide sequence ID" value="NZ_JAQFWP010000011.1"/>
</dbReference>
<dbReference type="PANTHER" id="PTHR11985:SF35">
    <property type="entry name" value="ANAEROBIC GLYCEROL-3-PHOSPHATE DEHYDROGENASE SUBUNIT A"/>
    <property type="match status" value="1"/>
</dbReference>
<evidence type="ECO:0000256" key="3">
    <source>
        <dbReference type="ARBA" id="ARBA00022630"/>
    </source>
</evidence>